<keyword evidence="2" id="KW-1133">Transmembrane helix</keyword>
<evidence type="ECO:0000313" key="3">
    <source>
        <dbReference type="EMBL" id="KDO21979.1"/>
    </source>
</evidence>
<feature type="transmembrane region" description="Helical" evidence="2">
    <location>
        <begin position="399"/>
        <end position="424"/>
    </location>
</feature>
<keyword evidence="2" id="KW-0472">Membrane</keyword>
<dbReference type="OrthoDB" id="78180at2759"/>
<name>A0A067BTV8_SAPPC</name>
<keyword evidence="2" id="KW-0812">Transmembrane</keyword>
<evidence type="ECO:0000256" key="2">
    <source>
        <dbReference type="SAM" id="Phobius"/>
    </source>
</evidence>
<keyword evidence="4" id="KW-1185">Reference proteome</keyword>
<feature type="region of interest" description="Disordered" evidence="1">
    <location>
        <begin position="1"/>
        <end position="48"/>
    </location>
</feature>
<evidence type="ECO:0000256" key="1">
    <source>
        <dbReference type="SAM" id="MobiDB-lite"/>
    </source>
</evidence>
<dbReference type="RefSeq" id="XP_012207318.1">
    <property type="nucleotide sequence ID" value="XM_012351928.1"/>
</dbReference>
<accession>A0A067BTV8</accession>
<reference evidence="3 4" key="1">
    <citation type="journal article" date="2013" name="PLoS Genet.">
        <title>Distinctive expansion of potential virulence genes in the genome of the oomycete fish pathogen Saprolegnia parasitica.</title>
        <authorList>
            <person name="Jiang R.H."/>
            <person name="de Bruijn I."/>
            <person name="Haas B.J."/>
            <person name="Belmonte R."/>
            <person name="Lobach L."/>
            <person name="Christie J."/>
            <person name="van den Ackerveken G."/>
            <person name="Bottin A."/>
            <person name="Bulone V."/>
            <person name="Diaz-Moreno S.M."/>
            <person name="Dumas B."/>
            <person name="Fan L."/>
            <person name="Gaulin E."/>
            <person name="Govers F."/>
            <person name="Grenville-Briggs L.J."/>
            <person name="Horner N.R."/>
            <person name="Levin J.Z."/>
            <person name="Mammella M."/>
            <person name="Meijer H.J."/>
            <person name="Morris P."/>
            <person name="Nusbaum C."/>
            <person name="Oome S."/>
            <person name="Phillips A.J."/>
            <person name="van Rooyen D."/>
            <person name="Rzeszutek E."/>
            <person name="Saraiva M."/>
            <person name="Secombes C.J."/>
            <person name="Seidl M.F."/>
            <person name="Snel B."/>
            <person name="Stassen J.H."/>
            <person name="Sykes S."/>
            <person name="Tripathy S."/>
            <person name="van den Berg H."/>
            <person name="Vega-Arreguin J.C."/>
            <person name="Wawra S."/>
            <person name="Young S.K."/>
            <person name="Zeng Q."/>
            <person name="Dieguez-Uribeondo J."/>
            <person name="Russ C."/>
            <person name="Tyler B.M."/>
            <person name="van West P."/>
        </authorList>
    </citation>
    <scope>NUCLEOTIDE SEQUENCE [LARGE SCALE GENOMIC DNA]</scope>
    <source>
        <strain evidence="3 4">CBS 223.65</strain>
    </source>
</reference>
<dbReference type="VEuPathDB" id="FungiDB:SPRG_12844"/>
<feature type="transmembrane region" description="Helical" evidence="2">
    <location>
        <begin position="60"/>
        <end position="81"/>
    </location>
</feature>
<dbReference type="KEGG" id="spar:SPRG_12844"/>
<feature type="transmembrane region" description="Helical" evidence="2">
    <location>
        <begin position="505"/>
        <end position="526"/>
    </location>
</feature>
<dbReference type="EMBL" id="KK583277">
    <property type="protein sequence ID" value="KDO21979.1"/>
    <property type="molecule type" value="Genomic_DNA"/>
</dbReference>
<feature type="transmembrane region" description="Helical" evidence="2">
    <location>
        <begin position="321"/>
        <end position="344"/>
    </location>
</feature>
<dbReference type="GeneID" id="24134769"/>
<evidence type="ECO:0000313" key="4">
    <source>
        <dbReference type="Proteomes" id="UP000030745"/>
    </source>
</evidence>
<dbReference type="OMA" id="DQWSLEL"/>
<protein>
    <recommendedName>
        <fullName evidence="5">Transmembrane protein</fullName>
    </recommendedName>
</protein>
<feature type="transmembrane region" description="Helical" evidence="2">
    <location>
        <begin position="370"/>
        <end position="393"/>
    </location>
</feature>
<dbReference type="Proteomes" id="UP000030745">
    <property type="component" value="Unassembled WGS sequence"/>
</dbReference>
<dbReference type="AlphaFoldDB" id="A0A067BTV8"/>
<sequence length="666" mass="72036">MPRVGPSAWVQNLRPPATNSASGGNNNMPLPPSTLGSPSRGVSGKPSDKGRKKIAAFGRIFSNFLAGGLILLSLLTLIVLINEGMFSRLVISNNAQSTAYFWSDYGKACKLTRHGWLAQSCSPNEIDTTSSVVWASVGERLADQWSLELAQGTPLFVSTCVVGGNKAVGWGVLVFIAGYTTYPNCVPLDGPQLIAGIAMLETTVRNDQGVYLLTLYSDLNTTMQTVRKYTNSDGTQQDVLHKPLRTVLSTDGSYGYDPTGEDFIILSTPLGVRYTVNVYCLSQIEVVSDFGLPGWSQGKHGGVPLSPAWACGNEINNASELIAFQMILIVLTVLALSGDVYITFEGIRGLIAGKPVLTYAVLSGLERRKVLTLLIALNAAPSLLYLDVARIYVFSVNGFKIWCLSCLLVATFVSFTLLAGLSLLSAVPLPLPTKCVVYSAPIFLYTSIVSIYFSLSTRANLTYASNQLYAGAPALSMNFNGVSWPSGSYVPYGVATVVQLFPQEILYPVFGSLLFSICVATLRLYWSTHALVLNLEWCASNGFLSHCNVPRVLTSLPLHPSQAIKIGNKMFCRPSTMALLGYASVTETEKGMRGVVPYNSKQTSGGTFVVSVYWLGLAIAPQWCSMLRPFVAGTVAENHFKPNTAKHDETLDPAVRYRYTRGNCVT</sequence>
<proteinExistence type="predicted"/>
<feature type="transmembrane region" description="Helical" evidence="2">
    <location>
        <begin position="436"/>
        <end position="455"/>
    </location>
</feature>
<organism evidence="3 4">
    <name type="scientific">Saprolegnia parasitica (strain CBS 223.65)</name>
    <dbReference type="NCBI Taxonomy" id="695850"/>
    <lineage>
        <taxon>Eukaryota</taxon>
        <taxon>Sar</taxon>
        <taxon>Stramenopiles</taxon>
        <taxon>Oomycota</taxon>
        <taxon>Saprolegniomycetes</taxon>
        <taxon>Saprolegniales</taxon>
        <taxon>Saprolegniaceae</taxon>
        <taxon>Saprolegnia</taxon>
    </lineage>
</organism>
<gene>
    <name evidence="3" type="ORF">SPRG_12844</name>
</gene>
<evidence type="ECO:0008006" key="5">
    <source>
        <dbReference type="Google" id="ProtNLM"/>
    </source>
</evidence>
<feature type="compositionally biased region" description="Polar residues" evidence="1">
    <location>
        <begin position="17"/>
        <end position="28"/>
    </location>
</feature>